<dbReference type="PANTHER" id="PTHR30346">
    <property type="entry name" value="TRANSCRIPTIONAL DUAL REGULATOR HCAR-RELATED"/>
    <property type="match status" value="1"/>
</dbReference>
<dbReference type="Pfam" id="PF03466">
    <property type="entry name" value="LysR_substrate"/>
    <property type="match status" value="1"/>
</dbReference>
<dbReference type="SUPFAM" id="SSF53850">
    <property type="entry name" value="Periplasmic binding protein-like II"/>
    <property type="match status" value="1"/>
</dbReference>
<sequence length="335" mass="36096">MDLELTATRAFVAVADERHFGHAATTLGLSQQTLSKRVARLESMLGVRLLDRDHRGVRLTDDGARFLPGAREVVAAADRAVAALRHQRGPLRLEVWGHLYAPLRILADLAAAPTAPPLQPGHGRDLPSVAAALLRGDIDAGIGRVHPPLPTGLAHRPVRFEPVDVFLGERHPLAEVTALRPDQLAGSALWSPAPLDRLDFLAAFADRFGIRAHRAVPNLGAVPLLSRLATDRDGFLLLPADLGLPVVAGVRAIPLVEPTPLYAWSLLWRTGPEPDQLPALLAALEHTAAQRRWLEVDPARDWLPGMDDRGGSGDTGQADAVMPPGSADPRQPDRR</sequence>
<evidence type="ECO:0000256" key="1">
    <source>
        <dbReference type="ARBA" id="ARBA00009437"/>
    </source>
</evidence>
<comment type="similarity">
    <text evidence="1">Belongs to the LysR transcriptional regulatory family.</text>
</comment>
<dbReference type="RefSeq" id="WP_378554284.1">
    <property type="nucleotide sequence ID" value="NZ_JBHSBA010000015.1"/>
</dbReference>
<evidence type="ECO:0000313" key="8">
    <source>
        <dbReference type="EMBL" id="MFC4128513.1"/>
    </source>
</evidence>
<dbReference type="InterPro" id="IPR000847">
    <property type="entry name" value="LysR_HTH_N"/>
</dbReference>
<feature type="region of interest" description="Disordered" evidence="6">
    <location>
        <begin position="300"/>
        <end position="335"/>
    </location>
</feature>
<dbReference type="PANTHER" id="PTHR30346:SF0">
    <property type="entry name" value="HCA OPERON TRANSCRIPTIONAL ACTIVATOR HCAR"/>
    <property type="match status" value="1"/>
</dbReference>
<keyword evidence="9" id="KW-1185">Reference proteome</keyword>
<keyword evidence="2" id="KW-0805">Transcription regulation</keyword>
<evidence type="ECO:0000256" key="2">
    <source>
        <dbReference type="ARBA" id="ARBA00023015"/>
    </source>
</evidence>
<dbReference type="Pfam" id="PF00126">
    <property type="entry name" value="HTH_1"/>
    <property type="match status" value="1"/>
</dbReference>
<dbReference type="InterPro" id="IPR036388">
    <property type="entry name" value="WH-like_DNA-bd_sf"/>
</dbReference>
<dbReference type="Proteomes" id="UP001595767">
    <property type="component" value="Unassembled WGS sequence"/>
</dbReference>
<dbReference type="SUPFAM" id="SSF46785">
    <property type="entry name" value="Winged helix' DNA-binding domain"/>
    <property type="match status" value="1"/>
</dbReference>
<evidence type="ECO:0000259" key="7">
    <source>
        <dbReference type="PROSITE" id="PS50931"/>
    </source>
</evidence>
<dbReference type="EMBL" id="JBHSBA010000015">
    <property type="protein sequence ID" value="MFC4128513.1"/>
    <property type="molecule type" value="Genomic_DNA"/>
</dbReference>
<evidence type="ECO:0000256" key="4">
    <source>
        <dbReference type="ARBA" id="ARBA00023159"/>
    </source>
</evidence>
<feature type="domain" description="HTH lysR-type" evidence="7">
    <location>
        <begin position="3"/>
        <end position="60"/>
    </location>
</feature>
<organism evidence="8 9">
    <name type="scientific">Nocardia rhizosphaerae</name>
    <dbReference type="NCBI Taxonomy" id="1691571"/>
    <lineage>
        <taxon>Bacteria</taxon>
        <taxon>Bacillati</taxon>
        <taxon>Actinomycetota</taxon>
        <taxon>Actinomycetes</taxon>
        <taxon>Mycobacteriales</taxon>
        <taxon>Nocardiaceae</taxon>
        <taxon>Nocardia</taxon>
    </lineage>
</organism>
<dbReference type="InterPro" id="IPR036390">
    <property type="entry name" value="WH_DNA-bd_sf"/>
</dbReference>
<dbReference type="InterPro" id="IPR005119">
    <property type="entry name" value="LysR_subst-bd"/>
</dbReference>
<name>A0ABV8LDD7_9NOCA</name>
<dbReference type="Gene3D" id="1.10.10.10">
    <property type="entry name" value="Winged helix-like DNA-binding domain superfamily/Winged helix DNA-binding domain"/>
    <property type="match status" value="1"/>
</dbReference>
<accession>A0ABV8LDD7</accession>
<keyword evidence="5" id="KW-0804">Transcription</keyword>
<keyword evidence="3" id="KW-0238">DNA-binding</keyword>
<gene>
    <name evidence="8" type="ORF">ACFOW8_26655</name>
</gene>
<dbReference type="PROSITE" id="PS50931">
    <property type="entry name" value="HTH_LYSR"/>
    <property type="match status" value="1"/>
</dbReference>
<proteinExistence type="inferred from homology"/>
<evidence type="ECO:0000256" key="3">
    <source>
        <dbReference type="ARBA" id="ARBA00023125"/>
    </source>
</evidence>
<evidence type="ECO:0000256" key="6">
    <source>
        <dbReference type="SAM" id="MobiDB-lite"/>
    </source>
</evidence>
<comment type="caution">
    <text evidence="8">The sequence shown here is derived from an EMBL/GenBank/DDBJ whole genome shotgun (WGS) entry which is preliminary data.</text>
</comment>
<evidence type="ECO:0000256" key="5">
    <source>
        <dbReference type="ARBA" id="ARBA00023163"/>
    </source>
</evidence>
<dbReference type="PRINTS" id="PR00039">
    <property type="entry name" value="HTHLYSR"/>
</dbReference>
<feature type="compositionally biased region" description="Basic and acidic residues" evidence="6">
    <location>
        <begin position="300"/>
        <end position="311"/>
    </location>
</feature>
<keyword evidence="4" id="KW-0010">Activator</keyword>
<reference evidence="9" key="1">
    <citation type="journal article" date="2019" name="Int. J. Syst. Evol. Microbiol.">
        <title>The Global Catalogue of Microorganisms (GCM) 10K type strain sequencing project: providing services to taxonomists for standard genome sequencing and annotation.</title>
        <authorList>
            <consortium name="The Broad Institute Genomics Platform"/>
            <consortium name="The Broad Institute Genome Sequencing Center for Infectious Disease"/>
            <person name="Wu L."/>
            <person name="Ma J."/>
        </authorList>
    </citation>
    <scope>NUCLEOTIDE SEQUENCE [LARGE SCALE GENOMIC DNA]</scope>
    <source>
        <strain evidence="9">CGMCC 4.7204</strain>
    </source>
</reference>
<evidence type="ECO:0000313" key="9">
    <source>
        <dbReference type="Proteomes" id="UP001595767"/>
    </source>
</evidence>
<protein>
    <submittedName>
        <fullName evidence="8">LysR family transcriptional regulator</fullName>
    </submittedName>
</protein>
<dbReference type="Gene3D" id="3.40.190.10">
    <property type="entry name" value="Periplasmic binding protein-like II"/>
    <property type="match status" value="2"/>
</dbReference>